<protein>
    <submittedName>
        <fullName evidence="1">Uncharacterized protein</fullName>
    </submittedName>
</protein>
<evidence type="ECO:0000313" key="1">
    <source>
        <dbReference type="EMBL" id="KAF9076413.1"/>
    </source>
</evidence>
<dbReference type="OrthoDB" id="613763at2759"/>
<dbReference type="AlphaFoldDB" id="A0A9P5UFK0"/>
<comment type="caution">
    <text evidence="1">The sequence shown here is derived from an EMBL/GenBank/DDBJ whole genome shotgun (WGS) entry which is preliminary data.</text>
</comment>
<keyword evidence="2" id="KW-1185">Reference proteome</keyword>
<dbReference type="Proteomes" id="UP000772434">
    <property type="component" value="Unassembled WGS sequence"/>
</dbReference>
<reference evidence="1" key="1">
    <citation type="submission" date="2020-11" db="EMBL/GenBank/DDBJ databases">
        <authorList>
            <consortium name="DOE Joint Genome Institute"/>
            <person name="Ahrendt S."/>
            <person name="Riley R."/>
            <person name="Andreopoulos W."/>
            <person name="Labutti K."/>
            <person name="Pangilinan J."/>
            <person name="Ruiz-Duenas F.J."/>
            <person name="Barrasa J.M."/>
            <person name="Sanchez-Garcia M."/>
            <person name="Camarero S."/>
            <person name="Miyauchi S."/>
            <person name="Serrano A."/>
            <person name="Linde D."/>
            <person name="Babiker R."/>
            <person name="Drula E."/>
            <person name="Ayuso-Fernandez I."/>
            <person name="Pacheco R."/>
            <person name="Padilla G."/>
            <person name="Ferreira P."/>
            <person name="Barriuso J."/>
            <person name="Kellner H."/>
            <person name="Castanera R."/>
            <person name="Alfaro M."/>
            <person name="Ramirez L."/>
            <person name="Pisabarro A.G."/>
            <person name="Kuo A."/>
            <person name="Tritt A."/>
            <person name="Lipzen A."/>
            <person name="He G."/>
            <person name="Yan M."/>
            <person name="Ng V."/>
            <person name="Cullen D."/>
            <person name="Martin F."/>
            <person name="Rosso M.-N."/>
            <person name="Henrissat B."/>
            <person name="Hibbett D."/>
            <person name="Martinez A.T."/>
            <person name="Grigoriev I.V."/>
        </authorList>
    </citation>
    <scope>NUCLEOTIDE SEQUENCE</scope>
    <source>
        <strain evidence="1">AH 40177</strain>
    </source>
</reference>
<name>A0A9P5UFK0_9AGAR</name>
<gene>
    <name evidence="1" type="ORF">BDP27DRAFT_1313285</name>
</gene>
<accession>A0A9P5UFK0</accession>
<proteinExistence type="predicted"/>
<evidence type="ECO:0000313" key="2">
    <source>
        <dbReference type="Proteomes" id="UP000772434"/>
    </source>
</evidence>
<sequence>MQCLVHLRLMTTYSFHEAPDVNFYEDIAGALNAFPNLSTFELSGMHWGSHERNLDSESQRVWQNPLKSESELSSDVLLDIDPYSDLFFGY</sequence>
<organism evidence="1 2">
    <name type="scientific">Rhodocollybia butyracea</name>
    <dbReference type="NCBI Taxonomy" id="206335"/>
    <lineage>
        <taxon>Eukaryota</taxon>
        <taxon>Fungi</taxon>
        <taxon>Dikarya</taxon>
        <taxon>Basidiomycota</taxon>
        <taxon>Agaricomycotina</taxon>
        <taxon>Agaricomycetes</taxon>
        <taxon>Agaricomycetidae</taxon>
        <taxon>Agaricales</taxon>
        <taxon>Marasmiineae</taxon>
        <taxon>Omphalotaceae</taxon>
        <taxon>Rhodocollybia</taxon>
    </lineage>
</organism>
<dbReference type="EMBL" id="JADNRY010000006">
    <property type="protein sequence ID" value="KAF9076413.1"/>
    <property type="molecule type" value="Genomic_DNA"/>
</dbReference>